<gene>
    <name evidence="7" type="ORF">BEN30_10620</name>
</gene>
<dbReference type="Gene3D" id="3.40.50.720">
    <property type="entry name" value="NAD(P)-binding Rossmann-like Domain"/>
    <property type="match status" value="1"/>
</dbReference>
<dbReference type="PANTHER" id="PTHR43060:SF15">
    <property type="entry name" value="3-HYDROXYISOBUTYRATE DEHYDROGENASE-LIKE 1, MITOCHONDRIAL-RELATED"/>
    <property type="match status" value="1"/>
</dbReference>
<dbReference type="Proteomes" id="UP000095347">
    <property type="component" value="Unassembled WGS sequence"/>
</dbReference>
<comment type="caution">
    <text evidence="7">The sequence shown here is derived from an EMBL/GenBank/DDBJ whole genome shotgun (WGS) entry which is preliminary data.</text>
</comment>
<keyword evidence="3" id="KW-0520">NAD</keyword>
<evidence type="ECO:0000256" key="4">
    <source>
        <dbReference type="PIRSR" id="PIRSR000103-1"/>
    </source>
</evidence>
<dbReference type="InterPro" id="IPR008927">
    <property type="entry name" value="6-PGluconate_DH-like_C_sf"/>
</dbReference>
<dbReference type="InterPro" id="IPR029154">
    <property type="entry name" value="HIBADH-like_NADP-bd"/>
</dbReference>
<dbReference type="GO" id="GO:0050661">
    <property type="term" value="F:NADP binding"/>
    <property type="evidence" value="ECO:0007669"/>
    <property type="project" value="InterPro"/>
</dbReference>
<dbReference type="InterPro" id="IPR006115">
    <property type="entry name" value="6PGDH_NADP-bd"/>
</dbReference>
<organism evidence="7 8">
    <name type="scientific">Magnetovibrio blakemorei</name>
    <dbReference type="NCBI Taxonomy" id="28181"/>
    <lineage>
        <taxon>Bacteria</taxon>
        <taxon>Pseudomonadati</taxon>
        <taxon>Pseudomonadota</taxon>
        <taxon>Alphaproteobacteria</taxon>
        <taxon>Rhodospirillales</taxon>
        <taxon>Magnetovibrionaceae</taxon>
        <taxon>Magnetovibrio</taxon>
    </lineage>
</organism>
<sequence length="295" mass="30632">MAKIGFIGLGIMGHPMAGHLQAGGHDLFVLKRSKPTPADILNGGAVECASAQEVAQKADIIILMVPDTPDVEAVLFGADGVASGLSAGKLVIDMSSISPTATKVFAVKINEHDCQYLDAPVSGGQVGAQNATLTIMVGGPQDAFDKAKPLFGLMGKNITLVGTANGVGQTCKVANQIIVALNIEAVAEALVFASKAGADPARVREALMGGFASSKILEVHGERMIKRTFDPGFRIELHQKDLNLALQSAREIGVSLPNTAMAQELFNACNAAGGSGWDHSAMVKALERLADHEIA</sequence>
<comment type="similarity">
    <text evidence="1">Belongs to the HIBADH-related family.</text>
</comment>
<dbReference type="EMBL" id="MCGG01000026">
    <property type="protein sequence ID" value="OEJ67010.1"/>
    <property type="molecule type" value="Genomic_DNA"/>
</dbReference>
<evidence type="ECO:0000259" key="5">
    <source>
        <dbReference type="Pfam" id="PF03446"/>
    </source>
</evidence>
<dbReference type="GO" id="GO:0046487">
    <property type="term" value="P:glyoxylate metabolic process"/>
    <property type="evidence" value="ECO:0007669"/>
    <property type="project" value="InterPro"/>
</dbReference>
<dbReference type="InterPro" id="IPR015815">
    <property type="entry name" value="HIBADH-related"/>
</dbReference>
<keyword evidence="8" id="KW-1185">Reference proteome</keyword>
<dbReference type="PANTHER" id="PTHR43060">
    <property type="entry name" value="3-HYDROXYISOBUTYRATE DEHYDROGENASE-LIKE 1, MITOCHONDRIAL-RELATED"/>
    <property type="match status" value="1"/>
</dbReference>
<protein>
    <submittedName>
        <fullName evidence="7">2-hydroxy-3-oxopropionate reductase</fullName>
    </submittedName>
</protein>
<dbReference type="InterPro" id="IPR006398">
    <property type="entry name" value="Tartro_sem_red"/>
</dbReference>
<dbReference type="Pfam" id="PF14833">
    <property type="entry name" value="NAD_binding_11"/>
    <property type="match status" value="1"/>
</dbReference>
<feature type="domain" description="3-hydroxyisobutyrate dehydrogenase-like NAD-binding" evidence="6">
    <location>
        <begin position="166"/>
        <end position="286"/>
    </location>
</feature>
<dbReference type="InterPro" id="IPR013328">
    <property type="entry name" value="6PGD_dom2"/>
</dbReference>
<reference evidence="8" key="1">
    <citation type="submission" date="2016-07" db="EMBL/GenBank/DDBJ databases">
        <authorList>
            <person name="Florea S."/>
            <person name="Webb J.S."/>
            <person name="Jaromczyk J."/>
            <person name="Schardl C.L."/>
        </authorList>
    </citation>
    <scope>NUCLEOTIDE SEQUENCE [LARGE SCALE GENOMIC DNA]</scope>
    <source>
        <strain evidence="8">MV-1</strain>
    </source>
</reference>
<dbReference type="PROSITE" id="PS00895">
    <property type="entry name" value="3_HYDROXYISOBUT_DH"/>
    <property type="match status" value="1"/>
</dbReference>
<evidence type="ECO:0000313" key="8">
    <source>
        <dbReference type="Proteomes" id="UP000095347"/>
    </source>
</evidence>
<feature type="domain" description="6-phosphogluconate dehydrogenase NADP-binding" evidence="5">
    <location>
        <begin position="3"/>
        <end position="162"/>
    </location>
</feature>
<dbReference type="NCBIfam" id="TIGR01505">
    <property type="entry name" value="tartro_sem_red"/>
    <property type="match status" value="1"/>
</dbReference>
<evidence type="ECO:0000256" key="2">
    <source>
        <dbReference type="ARBA" id="ARBA00023002"/>
    </source>
</evidence>
<keyword evidence="2" id="KW-0560">Oxidoreductase</keyword>
<accession>A0A1E5Q7N5</accession>
<dbReference type="AlphaFoldDB" id="A0A1E5Q7N5"/>
<proteinExistence type="inferred from homology"/>
<dbReference type="InterPro" id="IPR002204">
    <property type="entry name" value="3-OH-isobutyrate_DH-rel_CS"/>
</dbReference>
<feature type="active site" evidence="4">
    <location>
        <position position="172"/>
    </location>
</feature>
<name>A0A1E5Q7N5_9PROT</name>
<evidence type="ECO:0000313" key="7">
    <source>
        <dbReference type="EMBL" id="OEJ67010.1"/>
    </source>
</evidence>
<evidence type="ECO:0000256" key="3">
    <source>
        <dbReference type="ARBA" id="ARBA00023027"/>
    </source>
</evidence>
<dbReference type="InterPro" id="IPR036291">
    <property type="entry name" value="NAD(P)-bd_dom_sf"/>
</dbReference>
<dbReference type="GO" id="GO:0008679">
    <property type="term" value="F:2-hydroxy-3-oxopropionate reductase activity"/>
    <property type="evidence" value="ECO:0007669"/>
    <property type="project" value="InterPro"/>
</dbReference>
<dbReference type="STRING" id="28181.BEN30_10620"/>
<dbReference type="SUPFAM" id="SSF51735">
    <property type="entry name" value="NAD(P)-binding Rossmann-fold domains"/>
    <property type="match status" value="1"/>
</dbReference>
<dbReference type="PIRSF" id="PIRSF000103">
    <property type="entry name" value="HIBADH"/>
    <property type="match status" value="1"/>
</dbReference>
<evidence type="ECO:0000256" key="1">
    <source>
        <dbReference type="ARBA" id="ARBA00009080"/>
    </source>
</evidence>
<evidence type="ECO:0000259" key="6">
    <source>
        <dbReference type="Pfam" id="PF14833"/>
    </source>
</evidence>
<dbReference type="GO" id="GO:0016054">
    <property type="term" value="P:organic acid catabolic process"/>
    <property type="evidence" value="ECO:0007669"/>
    <property type="project" value="UniProtKB-ARBA"/>
</dbReference>
<dbReference type="Gene3D" id="1.10.1040.10">
    <property type="entry name" value="N-(1-d-carboxylethyl)-l-norvaline Dehydrogenase, domain 2"/>
    <property type="match status" value="1"/>
</dbReference>
<dbReference type="Pfam" id="PF03446">
    <property type="entry name" value="NAD_binding_2"/>
    <property type="match status" value="1"/>
</dbReference>
<dbReference type="GO" id="GO:0051287">
    <property type="term" value="F:NAD binding"/>
    <property type="evidence" value="ECO:0007669"/>
    <property type="project" value="InterPro"/>
</dbReference>
<dbReference type="RefSeq" id="WP_069958051.1">
    <property type="nucleotide sequence ID" value="NZ_MCGG01000026.1"/>
</dbReference>
<dbReference type="OrthoDB" id="9812907at2"/>
<dbReference type="SUPFAM" id="SSF48179">
    <property type="entry name" value="6-phosphogluconate dehydrogenase C-terminal domain-like"/>
    <property type="match status" value="1"/>
</dbReference>